<dbReference type="EMBL" id="NKXS01000111">
    <property type="protein sequence ID" value="PIN26310.1"/>
    <property type="molecule type" value="Genomic_DNA"/>
</dbReference>
<sequence>MEEGKKRILQGECPRRLNLNVPLLSTRPQRLLKSNSISNDTSQMVPFSWERIPGEPNDKKENDDLGHFDIPPPPKLPPARWQPHVTQETHVDHSDNTDGEEEYGHNERFSGTIDIFSLAESIDDMEPNLEATKDRSSTMSEPNGYPSPSFIIQRFLPDAQALAEASVVNKNLSLSNSPYSSASFSRAISIRRSYHSPKGCGLGSFFPWRIKHKPCVKSPVCDTIIGANQKQNR</sequence>
<dbReference type="PANTHER" id="PTHR33671:SF1">
    <property type="entry name" value="DUF688 FAMILY PROTEIN"/>
    <property type="match status" value="1"/>
</dbReference>
<name>A0A2G9I9J4_9LAMI</name>
<comment type="caution">
    <text evidence="1">The sequence shown here is derived from an EMBL/GenBank/DDBJ whole genome shotgun (WGS) entry which is preliminary data.</text>
</comment>
<accession>A0A2G9I9J4</accession>
<reference evidence="2" key="1">
    <citation type="journal article" date="2018" name="Gigascience">
        <title>Genome assembly of the Pink Ipe (Handroanthus impetiginosus, Bignoniaceae), a highly valued, ecologically keystone Neotropical timber forest tree.</title>
        <authorList>
            <person name="Silva-Junior O.B."/>
            <person name="Grattapaglia D."/>
            <person name="Novaes E."/>
            <person name="Collevatti R.G."/>
        </authorList>
    </citation>
    <scope>NUCLEOTIDE SEQUENCE [LARGE SCALE GENOMIC DNA]</scope>
    <source>
        <strain evidence="2">cv. UFG-1</strain>
    </source>
</reference>
<dbReference type="InterPro" id="IPR007789">
    <property type="entry name" value="DUF688"/>
</dbReference>
<gene>
    <name evidence="1" type="ORF">CDL12_00932</name>
</gene>
<proteinExistence type="predicted"/>
<dbReference type="PANTHER" id="PTHR33671">
    <property type="entry name" value="N-METHYLTRANSFERASE, PUTATIVE (DUF688)-RELATED"/>
    <property type="match status" value="1"/>
</dbReference>
<protein>
    <submittedName>
        <fullName evidence="1">Uncharacterized protein</fullName>
    </submittedName>
</protein>
<dbReference type="Pfam" id="PF05097">
    <property type="entry name" value="DUF688"/>
    <property type="match status" value="1"/>
</dbReference>
<organism evidence="1 2">
    <name type="scientific">Handroanthus impetiginosus</name>
    <dbReference type="NCBI Taxonomy" id="429701"/>
    <lineage>
        <taxon>Eukaryota</taxon>
        <taxon>Viridiplantae</taxon>
        <taxon>Streptophyta</taxon>
        <taxon>Embryophyta</taxon>
        <taxon>Tracheophyta</taxon>
        <taxon>Spermatophyta</taxon>
        <taxon>Magnoliopsida</taxon>
        <taxon>eudicotyledons</taxon>
        <taxon>Gunneridae</taxon>
        <taxon>Pentapetalae</taxon>
        <taxon>asterids</taxon>
        <taxon>lamiids</taxon>
        <taxon>Lamiales</taxon>
        <taxon>Bignoniaceae</taxon>
        <taxon>Crescentiina</taxon>
        <taxon>Tabebuia alliance</taxon>
        <taxon>Handroanthus</taxon>
    </lineage>
</organism>
<dbReference type="Proteomes" id="UP000231279">
    <property type="component" value="Unassembled WGS sequence"/>
</dbReference>
<evidence type="ECO:0000313" key="2">
    <source>
        <dbReference type="Proteomes" id="UP000231279"/>
    </source>
</evidence>
<dbReference type="AlphaFoldDB" id="A0A2G9I9J4"/>
<keyword evidence="2" id="KW-1185">Reference proteome</keyword>
<dbReference type="OrthoDB" id="767768at2759"/>
<evidence type="ECO:0000313" key="1">
    <source>
        <dbReference type="EMBL" id="PIN26310.1"/>
    </source>
</evidence>